<dbReference type="EMBL" id="SMMG02000007">
    <property type="protein sequence ID" value="KAA3467999.1"/>
    <property type="molecule type" value="Genomic_DNA"/>
</dbReference>
<feature type="transmembrane region" description="Helical" evidence="5">
    <location>
        <begin position="70"/>
        <end position="87"/>
    </location>
</feature>
<gene>
    <name evidence="7" type="ORF">EPI10_002967</name>
</gene>
<comment type="subcellular location">
    <subcellularLocation>
        <location evidence="1">Membrane</location>
        <topology evidence="1">Multi-pass membrane protein</topology>
    </subcellularLocation>
</comment>
<organism evidence="7 8">
    <name type="scientific">Gossypium australe</name>
    <dbReference type="NCBI Taxonomy" id="47621"/>
    <lineage>
        <taxon>Eukaryota</taxon>
        <taxon>Viridiplantae</taxon>
        <taxon>Streptophyta</taxon>
        <taxon>Embryophyta</taxon>
        <taxon>Tracheophyta</taxon>
        <taxon>Spermatophyta</taxon>
        <taxon>Magnoliopsida</taxon>
        <taxon>eudicotyledons</taxon>
        <taxon>Gunneridae</taxon>
        <taxon>Pentapetalae</taxon>
        <taxon>rosids</taxon>
        <taxon>malvids</taxon>
        <taxon>Malvales</taxon>
        <taxon>Malvaceae</taxon>
        <taxon>Malvoideae</taxon>
        <taxon>Gossypium</taxon>
    </lineage>
</organism>
<proteinExistence type="predicted"/>
<evidence type="ECO:0000256" key="3">
    <source>
        <dbReference type="ARBA" id="ARBA00022989"/>
    </source>
</evidence>
<dbReference type="OrthoDB" id="2159384at2759"/>
<dbReference type="InterPro" id="IPR004342">
    <property type="entry name" value="EXS_C"/>
</dbReference>
<dbReference type="PANTHER" id="PTHR10783">
    <property type="entry name" value="XENOTROPIC AND POLYTROPIC RETROVIRUS RECEPTOR 1-RELATED"/>
    <property type="match status" value="1"/>
</dbReference>
<comment type="caution">
    <text evidence="7">The sequence shown here is derived from an EMBL/GenBank/DDBJ whole genome shotgun (WGS) entry which is preliminary data.</text>
</comment>
<dbReference type="AlphaFoldDB" id="A0A5B6VFP0"/>
<dbReference type="PROSITE" id="PS51380">
    <property type="entry name" value="EXS"/>
    <property type="match status" value="1"/>
</dbReference>
<name>A0A5B6VFP0_9ROSI</name>
<keyword evidence="7" id="KW-0675">Receptor</keyword>
<dbReference type="Pfam" id="PF03124">
    <property type="entry name" value="EXS"/>
    <property type="match status" value="1"/>
</dbReference>
<sequence>MFGGQVAAPINSPHLRRSGSRAVVSDLGAELGNGVENSYVHPLEINGSKNASIPLVTAAIVPSPTLLWRFKVLLFLLWGFICGKTGWQSVMRMSADLRDLFLYEAFLYYNPLLLVAITFSDFFLADILTSMAKVFSDIERSVCRMVHRQVATIAWFEADSVCGSHSVAIPLVLVLPYLFRFFQCLRQYRDIGERSALLNGLSHVRNGYNTGTLWLEPCSCSLALKYSTAVPVIFLSALKYHVLPESWTNFYRPLWLLSSVLNSLYSFYWDVARDWDFSFARMFKFNKSHLYSHLLHGRTWVYFWVLASNLILRCTWTYKLSAHLRNNYLTVFTIAALEIFRRFQWIFFRVENEWNKINSRPNMQLSVNEPSDDEVKLLSSSAGGYNV</sequence>
<dbReference type="GO" id="GO:0016020">
    <property type="term" value="C:membrane"/>
    <property type="evidence" value="ECO:0007669"/>
    <property type="project" value="UniProtKB-SubCell"/>
</dbReference>
<reference evidence="8" key="1">
    <citation type="journal article" date="2019" name="Plant Biotechnol. J.">
        <title>Genome sequencing of the Australian wild diploid species Gossypium australe highlights disease resistance and delayed gland morphogenesis.</title>
        <authorList>
            <person name="Cai Y."/>
            <person name="Cai X."/>
            <person name="Wang Q."/>
            <person name="Wang P."/>
            <person name="Zhang Y."/>
            <person name="Cai C."/>
            <person name="Xu Y."/>
            <person name="Wang K."/>
            <person name="Zhou Z."/>
            <person name="Wang C."/>
            <person name="Geng S."/>
            <person name="Li B."/>
            <person name="Dong Q."/>
            <person name="Hou Y."/>
            <person name="Wang H."/>
            <person name="Ai P."/>
            <person name="Liu Z."/>
            <person name="Yi F."/>
            <person name="Sun M."/>
            <person name="An G."/>
            <person name="Cheng J."/>
            <person name="Zhang Y."/>
            <person name="Shi Q."/>
            <person name="Xie Y."/>
            <person name="Shi X."/>
            <person name="Chang Y."/>
            <person name="Huang F."/>
            <person name="Chen Y."/>
            <person name="Hong S."/>
            <person name="Mi L."/>
            <person name="Sun Q."/>
            <person name="Zhang L."/>
            <person name="Zhou B."/>
            <person name="Peng R."/>
            <person name="Zhang X."/>
            <person name="Liu F."/>
        </authorList>
    </citation>
    <scope>NUCLEOTIDE SEQUENCE [LARGE SCALE GENOMIC DNA]</scope>
    <source>
        <strain evidence="8">cv. PA1801</strain>
    </source>
</reference>
<keyword evidence="8" id="KW-1185">Reference proteome</keyword>
<evidence type="ECO:0000256" key="4">
    <source>
        <dbReference type="ARBA" id="ARBA00023136"/>
    </source>
</evidence>
<accession>A0A5B6VFP0</accession>
<evidence type="ECO:0000313" key="8">
    <source>
        <dbReference type="Proteomes" id="UP000325315"/>
    </source>
</evidence>
<keyword evidence="3 5" id="KW-1133">Transmembrane helix</keyword>
<evidence type="ECO:0000259" key="6">
    <source>
        <dbReference type="PROSITE" id="PS51380"/>
    </source>
</evidence>
<evidence type="ECO:0000256" key="1">
    <source>
        <dbReference type="ARBA" id="ARBA00004141"/>
    </source>
</evidence>
<feature type="domain" description="EXS" evidence="6">
    <location>
        <begin position="160"/>
        <end position="381"/>
    </location>
</feature>
<feature type="transmembrane region" description="Helical" evidence="5">
    <location>
        <begin position="107"/>
        <end position="129"/>
    </location>
</feature>
<evidence type="ECO:0000313" key="7">
    <source>
        <dbReference type="EMBL" id="KAA3467999.1"/>
    </source>
</evidence>
<dbReference type="GO" id="GO:0005737">
    <property type="term" value="C:cytoplasm"/>
    <property type="evidence" value="ECO:0007669"/>
    <property type="project" value="TreeGrafter"/>
</dbReference>
<dbReference type="PANTHER" id="PTHR10783:SF46">
    <property type="entry name" value="PROTEIN ERD1 HOMOLOG 2"/>
    <property type="match status" value="1"/>
</dbReference>
<evidence type="ECO:0000256" key="2">
    <source>
        <dbReference type="ARBA" id="ARBA00022692"/>
    </source>
</evidence>
<evidence type="ECO:0000256" key="5">
    <source>
        <dbReference type="SAM" id="Phobius"/>
    </source>
</evidence>
<protein>
    <submittedName>
        <fullName evidence="7">Xenotropic and polytropic retrovirus receptor 1-like protein isoform X4</fullName>
    </submittedName>
</protein>
<keyword evidence="2 5" id="KW-0812">Transmembrane</keyword>
<dbReference type="Proteomes" id="UP000325315">
    <property type="component" value="Unassembled WGS sequence"/>
</dbReference>
<keyword evidence="4 5" id="KW-0472">Membrane</keyword>